<proteinExistence type="predicted"/>
<organism evidence="1">
    <name type="scientific">marine sediment metagenome</name>
    <dbReference type="NCBI Taxonomy" id="412755"/>
    <lineage>
        <taxon>unclassified sequences</taxon>
        <taxon>metagenomes</taxon>
        <taxon>ecological metagenomes</taxon>
    </lineage>
</organism>
<name>A0A0F9E8U2_9ZZZZ</name>
<dbReference type="AlphaFoldDB" id="A0A0F9E8U2"/>
<evidence type="ECO:0008006" key="2">
    <source>
        <dbReference type="Google" id="ProtNLM"/>
    </source>
</evidence>
<gene>
    <name evidence="1" type="ORF">LCGC14_2397210</name>
</gene>
<reference evidence="1" key="1">
    <citation type="journal article" date="2015" name="Nature">
        <title>Complex archaea that bridge the gap between prokaryotes and eukaryotes.</title>
        <authorList>
            <person name="Spang A."/>
            <person name="Saw J.H."/>
            <person name="Jorgensen S.L."/>
            <person name="Zaremba-Niedzwiedzka K."/>
            <person name="Martijn J."/>
            <person name="Lind A.E."/>
            <person name="van Eijk R."/>
            <person name="Schleper C."/>
            <person name="Guy L."/>
            <person name="Ettema T.J."/>
        </authorList>
    </citation>
    <scope>NUCLEOTIDE SEQUENCE</scope>
</reference>
<evidence type="ECO:0000313" key="1">
    <source>
        <dbReference type="EMBL" id="KKL26246.1"/>
    </source>
</evidence>
<protein>
    <recommendedName>
        <fullName evidence="2">Phage head morphogenesis domain-containing protein</fullName>
    </recommendedName>
</protein>
<dbReference type="EMBL" id="LAZR01035904">
    <property type="protein sequence ID" value="KKL26246.1"/>
    <property type="molecule type" value="Genomic_DNA"/>
</dbReference>
<accession>A0A0F9E8U2</accession>
<comment type="caution">
    <text evidence="1">The sequence shown here is derived from an EMBL/GenBank/DDBJ whole genome shotgun (WGS) entry which is preliminary data.</text>
</comment>
<sequence length="206" mass="23306">MGGISPSEEIVVKALDRSQADYARAIRGHVASLWRGKINLFTFVDRMIFSIDRGYRRAWIQGAGACGVKASDLTMSDLAEIRNMSGRDYLFVARFGAAIVEKPRSEGFKLGPHYTRTELWVNRYIAVRNRARISSCGEKALIWLFSPLKEHCTDCAFLHKKVYTAIEWQEIDIVPQSHKLECEGWRCGCGVFVTNKPITTGTRPVF</sequence>